<accession>A0A3S4YK46</accession>
<dbReference type="Proteomes" id="UP000270487">
    <property type="component" value="Chromosome"/>
</dbReference>
<feature type="chain" id="PRO_5018727091" evidence="4">
    <location>
        <begin position="22"/>
        <end position="437"/>
    </location>
</feature>
<feature type="signal peptide" evidence="4">
    <location>
        <begin position="1"/>
        <end position="21"/>
    </location>
</feature>
<dbReference type="GO" id="GO:0016020">
    <property type="term" value="C:membrane"/>
    <property type="evidence" value="ECO:0007669"/>
    <property type="project" value="InterPro"/>
</dbReference>
<dbReference type="PANTHER" id="PTHR34596">
    <property type="entry name" value="CHITOPORIN"/>
    <property type="match status" value="1"/>
</dbReference>
<dbReference type="InterPro" id="IPR005318">
    <property type="entry name" value="OM_porin_bac"/>
</dbReference>
<protein>
    <submittedName>
        <fullName evidence="5">Putative outer membrane porin protein</fullName>
    </submittedName>
</protein>
<evidence type="ECO:0000256" key="4">
    <source>
        <dbReference type="SAM" id="SignalP"/>
    </source>
</evidence>
<keyword evidence="2" id="KW-0813">Transport</keyword>
<proteinExistence type="inferred from homology"/>
<evidence type="ECO:0000256" key="2">
    <source>
        <dbReference type="ARBA" id="ARBA00022448"/>
    </source>
</evidence>
<dbReference type="Gene3D" id="2.40.160.10">
    <property type="entry name" value="Porin"/>
    <property type="match status" value="1"/>
</dbReference>
<comment type="similarity">
    <text evidence="1">Belongs to the outer membrane porin (Opr) (TC 1.B.25) family.</text>
</comment>
<dbReference type="InterPro" id="IPR023614">
    <property type="entry name" value="Porin_dom_sf"/>
</dbReference>
<dbReference type="PANTHER" id="PTHR34596:SF2">
    <property type="entry name" value="CHITOPORIN"/>
    <property type="match status" value="1"/>
</dbReference>
<dbReference type="AlphaFoldDB" id="A0A3S4YK46"/>
<sequence>MKRSALSCLVAISLFSTAAQASVDDVLNSPFFSDSHAELSLKNYWKYLKEDAANPKEVHNAWGQGLALGYQSGYLADFIGVNLDYYSAVKLGASDYFNTRGVLYNNGPGNSKENAAGYSKVGQRYIKLKGDVGGAALNAQAGWQVLRNYGVISTSTRLSPTTYLGWSGGVSGAGLSLRGAYVERSMDRNSPDSLRLQTNDGRYINHLASAELGYENKQFNGQLAYGESQDYLRRQILRVGYKANEKLSLGSQIYTTQALDEYKQMALSKRNFDHNANHFALDAKWQEPLWSVKVGIAHTRAPKGDGQLGFYPRHMSKNSRGTFTSMAYAGEDYMRDGETMLATMAEYRITPEFTAGLAGNVGQFSYQGAAVRTGEINVFGRWAPSHPKLKNLTVFAMAGPGWSYKNSNKTPILVDGHSQLSHSLSGEFIAEYRFKLF</sequence>
<evidence type="ECO:0000256" key="1">
    <source>
        <dbReference type="ARBA" id="ARBA00009075"/>
    </source>
</evidence>
<dbReference type="RefSeq" id="WP_141130963.1">
    <property type="nucleotide sequence ID" value="NZ_CAMISF010000012.1"/>
</dbReference>
<gene>
    <name evidence="5" type="ORF">NCTC13193_00348</name>
</gene>
<keyword evidence="3 4" id="KW-0732">Signal</keyword>
<evidence type="ECO:0000313" key="5">
    <source>
        <dbReference type="EMBL" id="VEI62426.1"/>
    </source>
</evidence>
<name>A0A3S4YK46_SERFO</name>
<reference evidence="5 6" key="1">
    <citation type="submission" date="2018-12" db="EMBL/GenBank/DDBJ databases">
        <authorList>
            <consortium name="Pathogen Informatics"/>
        </authorList>
    </citation>
    <scope>NUCLEOTIDE SEQUENCE [LARGE SCALE GENOMIC DNA]</scope>
    <source>
        <strain evidence="5 6">NCTC13193</strain>
    </source>
</reference>
<organism evidence="5 6">
    <name type="scientific">Serratia fonticola</name>
    <dbReference type="NCBI Taxonomy" id="47917"/>
    <lineage>
        <taxon>Bacteria</taxon>
        <taxon>Pseudomonadati</taxon>
        <taxon>Pseudomonadota</taxon>
        <taxon>Gammaproteobacteria</taxon>
        <taxon>Enterobacterales</taxon>
        <taxon>Yersiniaceae</taxon>
        <taxon>Serratia</taxon>
    </lineage>
</organism>
<dbReference type="GO" id="GO:0015288">
    <property type="term" value="F:porin activity"/>
    <property type="evidence" value="ECO:0007669"/>
    <property type="project" value="TreeGrafter"/>
</dbReference>
<dbReference type="Pfam" id="PF03573">
    <property type="entry name" value="OprD"/>
    <property type="match status" value="1"/>
</dbReference>
<evidence type="ECO:0000313" key="6">
    <source>
        <dbReference type="Proteomes" id="UP000270487"/>
    </source>
</evidence>
<dbReference type="EMBL" id="LR134492">
    <property type="protein sequence ID" value="VEI62426.1"/>
    <property type="molecule type" value="Genomic_DNA"/>
</dbReference>
<evidence type="ECO:0000256" key="3">
    <source>
        <dbReference type="ARBA" id="ARBA00022729"/>
    </source>
</evidence>